<protein>
    <submittedName>
        <fullName evidence="2">Uncharacterized protein</fullName>
    </submittedName>
</protein>
<keyword evidence="3" id="KW-1185">Reference proteome</keyword>
<dbReference type="Proteomes" id="UP000257109">
    <property type="component" value="Unassembled WGS sequence"/>
</dbReference>
<evidence type="ECO:0000313" key="2">
    <source>
        <dbReference type="EMBL" id="RDX85931.1"/>
    </source>
</evidence>
<dbReference type="AlphaFoldDB" id="A0A371G623"/>
<dbReference type="OrthoDB" id="1429661at2759"/>
<evidence type="ECO:0000313" key="3">
    <source>
        <dbReference type="Proteomes" id="UP000257109"/>
    </source>
</evidence>
<reference evidence="2" key="1">
    <citation type="submission" date="2018-05" db="EMBL/GenBank/DDBJ databases">
        <title>Draft genome of Mucuna pruriens seed.</title>
        <authorList>
            <person name="Nnadi N.E."/>
            <person name="Vos R."/>
            <person name="Hasami M.H."/>
            <person name="Devisetty U.K."/>
            <person name="Aguiy J.C."/>
        </authorList>
    </citation>
    <scope>NUCLEOTIDE SEQUENCE [LARGE SCALE GENOMIC DNA]</scope>
    <source>
        <strain evidence="2">JCA_2017</strain>
    </source>
</reference>
<dbReference type="InterPro" id="IPR052160">
    <property type="entry name" value="Gypsy_RT_Integrase-like"/>
</dbReference>
<dbReference type="EMBL" id="QJKJ01006655">
    <property type="protein sequence ID" value="RDX85931.1"/>
    <property type="molecule type" value="Genomic_DNA"/>
</dbReference>
<evidence type="ECO:0000256" key="1">
    <source>
        <dbReference type="SAM" id="MobiDB-lite"/>
    </source>
</evidence>
<organism evidence="2 3">
    <name type="scientific">Mucuna pruriens</name>
    <name type="common">Velvet bean</name>
    <name type="synonym">Dolichos pruriens</name>
    <dbReference type="NCBI Taxonomy" id="157652"/>
    <lineage>
        <taxon>Eukaryota</taxon>
        <taxon>Viridiplantae</taxon>
        <taxon>Streptophyta</taxon>
        <taxon>Embryophyta</taxon>
        <taxon>Tracheophyta</taxon>
        <taxon>Spermatophyta</taxon>
        <taxon>Magnoliopsida</taxon>
        <taxon>eudicotyledons</taxon>
        <taxon>Gunneridae</taxon>
        <taxon>Pentapetalae</taxon>
        <taxon>rosids</taxon>
        <taxon>fabids</taxon>
        <taxon>Fabales</taxon>
        <taxon>Fabaceae</taxon>
        <taxon>Papilionoideae</taxon>
        <taxon>50 kb inversion clade</taxon>
        <taxon>NPAAA clade</taxon>
        <taxon>indigoferoid/millettioid clade</taxon>
        <taxon>Phaseoleae</taxon>
        <taxon>Mucuna</taxon>
    </lineage>
</organism>
<proteinExistence type="predicted"/>
<comment type="caution">
    <text evidence="2">The sequence shown here is derived from an EMBL/GenBank/DDBJ whole genome shotgun (WGS) entry which is preliminary data.</text>
</comment>
<gene>
    <name evidence="2" type="ORF">CR513_32800</name>
</gene>
<feature type="non-terminal residue" evidence="2">
    <location>
        <position position="1"/>
    </location>
</feature>
<feature type="region of interest" description="Disordered" evidence="1">
    <location>
        <begin position="186"/>
        <end position="207"/>
    </location>
</feature>
<sequence>MLFCEVFDVWGIELLGSFPVSNGNSYILLAIGYVSRWDALWADKTAYRTPLGMSPYRIVFGKACHLPVEIAHQAYWLAKEGSYSCRSWKSCAWRHTRTLGSTKKRILRKEFKIGQKVLLFNSRLKLIAGKLCSKWDRSFVVTNMFPYGVIEVRDEANKHMFKVNGHQLKITHIPYIPPLPWPHYNPNKSPSDHQSMHTQTRLDASQPDKADSVMLTLSSAIMMSTPVELTPKAEFVPSVYSLPNSRQRSFKSSVSKGRMFGDHRRIKAPPKKARFTMYGDST</sequence>
<dbReference type="PANTHER" id="PTHR47266">
    <property type="entry name" value="ENDONUCLEASE-RELATED"/>
    <property type="match status" value="1"/>
</dbReference>
<name>A0A371G623_MUCPR</name>
<accession>A0A371G623</accession>